<comment type="caution">
    <text evidence="7">The sequence shown here is derived from an EMBL/GenBank/DDBJ whole genome shotgun (WGS) entry which is preliminary data.</text>
</comment>
<dbReference type="PANTHER" id="PTHR14226">
    <property type="entry name" value="NEUROPATHY TARGET ESTERASE/SWISS CHEESE D.MELANOGASTER"/>
    <property type="match status" value="1"/>
</dbReference>
<reference evidence="7 8" key="1">
    <citation type="submission" date="2020-04" db="EMBL/GenBank/DDBJ databases">
        <title>Draft genome of Pyxidicoccus fallax type strain.</title>
        <authorList>
            <person name="Whitworth D.E."/>
        </authorList>
    </citation>
    <scope>NUCLEOTIDE SEQUENCE [LARGE SCALE GENOMIC DNA]</scope>
    <source>
        <strain evidence="7 8">DSM 14698</strain>
    </source>
</reference>
<dbReference type="RefSeq" id="WP_169343584.1">
    <property type="nucleotide sequence ID" value="NZ_JABBJJ010000016.1"/>
</dbReference>
<feature type="chain" id="PRO_5032387883" description="PNPLA domain-containing protein" evidence="5">
    <location>
        <begin position="25"/>
        <end position="300"/>
    </location>
</feature>
<dbReference type="InterPro" id="IPR050301">
    <property type="entry name" value="NTE"/>
</dbReference>
<keyword evidence="5" id="KW-0732">Signal</keyword>
<dbReference type="PROSITE" id="PS51635">
    <property type="entry name" value="PNPLA"/>
    <property type="match status" value="1"/>
</dbReference>
<dbReference type="SUPFAM" id="SSF52151">
    <property type="entry name" value="FabD/lysophospholipase-like"/>
    <property type="match status" value="1"/>
</dbReference>
<dbReference type="PROSITE" id="PS51257">
    <property type="entry name" value="PROKAR_LIPOPROTEIN"/>
    <property type="match status" value="1"/>
</dbReference>
<protein>
    <recommendedName>
        <fullName evidence="6">PNPLA domain-containing protein</fullName>
    </recommendedName>
</protein>
<comment type="caution">
    <text evidence="4">Lacks conserved residue(s) required for the propagation of feature annotation.</text>
</comment>
<feature type="domain" description="PNPLA" evidence="6">
    <location>
        <begin position="34"/>
        <end position="231"/>
    </location>
</feature>
<dbReference type="Pfam" id="PF01734">
    <property type="entry name" value="Patatin"/>
    <property type="match status" value="1"/>
</dbReference>
<keyword evidence="2" id="KW-0442">Lipid degradation</keyword>
<dbReference type="GO" id="GO:0016042">
    <property type="term" value="P:lipid catabolic process"/>
    <property type="evidence" value="ECO:0007669"/>
    <property type="project" value="UniProtKB-KW"/>
</dbReference>
<dbReference type="EMBL" id="JABBJJ010000016">
    <property type="protein sequence ID" value="NMO14283.1"/>
    <property type="molecule type" value="Genomic_DNA"/>
</dbReference>
<evidence type="ECO:0000256" key="3">
    <source>
        <dbReference type="ARBA" id="ARBA00023098"/>
    </source>
</evidence>
<dbReference type="GO" id="GO:0016787">
    <property type="term" value="F:hydrolase activity"/>
    <property type="evidence" value="ECO:0007669"/>
    <property type="project" value="UniProtKB-KW"/>
</dbReference>
<dbReference type="Proteomes" id="UP000518300">
    <property type="component" value="Unassembled WGS sequence"/>
</dbReference>
<accession>A0A848LC37</accession>
<keyword evidence="8" id="KW-1185">Reference proteome</keyword>
<keyword evidence="1" id="KW-0378">Hydrolase</keyword>
<dbReference type="InterPro" id="IPR002641">
    <property type="entry name" value="PNPLA_dom"/>
</dbReference>
<proteinExistence type="predicted"/>
<evidence type="ECO:0000256" key="2">
    <source>
        <dbReference type="ARBA" id="ARBA00022963"/>
    </source>
</evidence>
<dbReference type="Gene3D" id="3.40.1090.10">
    <property type="entry name" value="Cytosolic phospholipase A2 catalytic domain"/>
    <property type="match status" value="1"/>
</dbReference>
<dbReference type="InterPro" id="IPR016035">
    <property type="entry name" value="Acyl_Trfase/lysoPLipase"/>
</dbReference>
<evidence type="ECO:0000256" key="4">
    <source>
        <dbReference type="PROSITE-ProRule" id="PRU01161"/>
    </source>
</evidence>
<sequence length="300" mass="31769">MPWRFRVLLLTALLVGTTSCHRGAARRAPERTCAVLSVGGAKGLAHLGALDALKARGVHIDCVVGNSMGAVVGSLYASAPQADLRARYRKFFSDYERETVREAKKRGTVGAAIGLLAVLLSGGSLAPALAAGALGAAGGASTVPPLSHERFTEVLDSFYLGARVEELPVPFVTFYQEPTNQGLRRVTVTRGPVASAVAASAANPFLFEDATLERIDPGADRVSAVPVHDACTLFPGSRLIAINVTEEPAFYRPDMGCEVWEVRVDMEHPANEALMGSGTDFDATYAAGFDAVSRALERLR</sequence>
<gene>
    <name evidence="7" type="ORF">HG543_05345</name>
</gene>
<keyword evidence="3" id="KW-0443">Lipid metabolism</keyword>
<organism evidence="7 8">
    <name type="scientific">Pyxidicoccus fallax</name>
    <dbReference type="NCBI Taxonomy" id="394095"/>
    <lineage>
        <taxon>Bacteria</taxon>
        <taxon>Pseudomonadati</taxon>
        <taxon>Myxococcota</taxon>
        <taxon>Myxococcia</taxon>
        <taxon>Myxococcales</taxon>
        <taxon>Cystobacterineae</taxon>
        <taxon>Myxococcaceae</taxon>
        <taxon>Pyxidicoccus</taxon>
    </lineage>
</organism>
<evidence type="ECO:0000256" key="1">
    <source>
        <dbReference type="ARBA" id="ARBA00022801"/>
    </source>
</evidence>
<dbReference type="AlphaFoldDB" id="A0A848LC37"/>
<evidence type="ECO:0000256" key="5">
    <source>
        <dbReference type="SAM" id="SignalP"/>
    </source>
</evidence>
<evidence type="ECO:0000313" key="8">
    <source>
        <dbReference type="Proteomes" id="UP000518300"/>
    </source>
</evidence>
<feature type="short sequence motif" description="GXSXG" evidence="4">
    <location>
        <begin position="65"/>
        <end position="69"/>
    </location>
</feature>
<evidence type="ECO:0000313" key="7">
    <source>
        <dbReference type="EMBL" id="NMO14283.1"/>
    </source>
</evidence>
<name>A0A848LC37_9BACT</name>
<dbReference type="PANTHER" id="PTHR14226:SF29">
    <property type="entry name" value="NEUROPATHY TARGET ESTERASE SWS"/>
    <property type="match status" value="1"/>
</dbReference>
<feature type="signal peptide" evidence="5">
    <location>
        <begin position="1"/>
        <end position="24"/>
    </location>
</feature>
<evidence type="ECO:0000259" key="6">
    <source>
        <dbReference type="PROSITE" id="PS51635"/>
    </source>
</evidence>